<reference evidence="2" key="1">
    <citation type="submission" date="2019-08" db="EMBL/GenBank/DDBJ databases">
        <authorList>
            <person name="Kucharzyk K."/>
            <person name="Murdoch R.W."/>
            <person name="Higgins S."/>
            <person name="Loffler F."/>
        </authorList>
    </citation>
    <scope>NUCLEOTIDE SEQUENCE</scope>
</reference>
<dbReference type="Gene3D" id="3.40.630.10">
    <property type="entry name" value="Zn peptidases"/>
    <property type="match status" value="1"/>
</dbReference>
<dbReference type="Pfam" id="PF01546">
    <property type="entry name" value="Peptidase_M20"/>
    <property type="match status" value="1"/>
</dbReference>
<dbReference type="PIRSF" id="PIRSF005962">
    <property type="entry name" value="Pept_M20D_amidohydro"/>
    <property type="match status" value="1"/>
</dbReference>
<sequence>MSKFVVQLSEKIELGLPLVEAIYKDLHKYPELPLQEVRTAGIVASQLREYGLEVKEKVGGTGVVGILRNGEGPTVMLRADMDALPIKEATGLSYASTTSAINGKGETVPVSHACGHDMHTAWLLGAAKVLANGSDSWRGTLVTVFQPAEETAEGSQKMINDGLLEIIPKPDVIMGQHLLQFRAGTVAYSTGQILTAGDSILVRFFGKGAHGGMPHQGVDPLVMAAAAVLRLQTIASREVSPQSQVVVTVGEFHAGTAENIIPAEAYIKLNVRTTDEDVRKHVLEAIKRICIAEARASNAPQDPVFEEINNFPLTVNDDKVSKKVAAAFHNHFGERLIESKPLGASEDFARYGKEWNVPYMYWFVGGCEKTKYDRAMQEGTVGQLPGPHSPFWAPVLYPTLQTGIETMLAAAGLWLAKESEEEGEVL</sequence>
<dbReference type="EC" id="3.5.1.32" evidence="2"/>
<dbReference type="SUPFAM" id="SSF53187">
    <property type="entry name" value="Zn-dependent exopeptidases"/>
    <property type="match status" value="1"/>
</dbReference>
<protein>
    <submittedName>
        <fullName evidence="2">Hippurate hydrolase</fullName>
        <ecNumber evidence="2">3.5.1.32</ecNumber>
    </submittedName>
</protein>
<feature type="domain" description="Peptidase M20 dimerisation" evidence="1">
    <location>
        <begin position="202"/>
        <end position="295"/>
    </location>
</feature>
<evidence type="ECO:0000313" key="2">
    <source>
        <dbReference type="EMBL" id="MPM58342.1"/>
    </source>
</evidence>
<keyword evidence="2" id="KW-0378">Hydrolase</keyword>
<evidence type="ECO:0000259" key="1">
    <source>
        <dbReference type="Pfam" id="PF07687"/>
    </source>
</evidence>
<gene>
    <name evidence="2" type="primary">hipO_10</name>
    <name evidence="2" type="ORF">SDC9_105173</name>
</gene>
<dbReference type="Gene3D" id="3.30.70.360">
    <property type="match status" value="1"/>
</dbReference>
<dbReference type="EMBL" id="VSSQ01016713">
    <property type="protein sequence ID" value="MPM58342.1"/>
    <property type="molecule type" value="Genomic_DNA"/>
</dbReference>
<dbReference type="AlphaFoldDB" id="A0A645AYS2"/>
<dbReference type="PANTHER" id="PTHR11014:SF63">
    <property type="entry name" value="METALLOPEPTIDASE, PUTATIVE (AFU_ORTHOLOGUE AFUA_6G09600)-RELATED"/>
    <property type="match status" value="1"/>
</dbReference>
<dbReference type="SUPFAM" id="SSF55031">
    <property type="entry name" value="Bacterial exopeptidase dimerisation domain"/>
    <property type="match status" value="1"/>
</dbReference>
<dbReference type="Pfam" id="PF07687">
    <property type="entry name" value="M20_dimer"/>
    <property type="match status" value="1"/>
</dbReference>
<accession>A0A645AYS2</accession>
<dbReference type="InterPro" id="IPR036264">
    <property type="entry name" value="Bact_exopeptidase_dim_dom"/>
</dbReference>
<dbReference type="InterPro" id="IPR017439">
    <property type="entry name" value="Amidohydrolase"/>
</dbReference>
<dbReference type="InterPro" id="IPR011650">
    <property type="entry name" value="Peptidase_M20_dimer"/>
</dbReference>
<dbReference type="NCBIfam" id="TIGR01891">
    <property type="entry name" value="amidohydrolases"/>
    <property type="match status" value="1"/>
</dbReference>
<comment type="caution">
    <text evidence="2">The sequence shown here is derived from an EMBL/GenBank/DDBJ whole genome shotgun (WGS) entry which is preliminary data.</text>
</comment>
<name>A0A645AYS2_9ZZZZ</name>
<dbReference type="GO" id="GO:0047980">
    <property type="term" value="F:hippurate hydrolase activity"/>
    <property type="evidence" value="ECO:0007669"/>
    <property type="project" value="UniProtKB-EC"/>
</dbReference>
<proteinExistence type="predicted"/>
<organism evidence="2">
    <name type="scientific">bioreactor metagenome</name>
    <dbReference type="NCBI Taxonomy" id="1076179"/>
    <lineage>
        <taxon>unclassified sequences</taxon>
        <taxon>metagenomes</taxon>
        <taxon>ecological metagenomes</taxon>
    </lineage>
</organism>
<dbReference type="InterPro" id="IPR002933">
    <property type="entry name" value="Peptidase_M20"/>
</dbReference>
<dbReference type="PANTHER" id="PTHR11014">
    <property type="entry name" value="PEPTIDASE M20 FAMILY MEMBER"/>
    <property type="match status" value="1"/>
</dbReference>